<organism evidence="1 2">
    <name type="scientific">Daphnia pulex</name>
    <name type="common">Water flea</name>
    <dbReference type="NCBI Taxonomy" id="6669"/>
    <lineage>
        <taxon>Eukaryota</taxon>
        <taxon>Metazoa</taxon>
        <taxon>Ecdysozoa</taxon>
        <taxon>Arthropoda</taxon>
        <taxon>Crustacea</taxon>
        <taxon>Branchiopoda</taxon>
        <taxon>Diplostraca</taxon>
        <taxon>Cladocera</taxon>
        <taxon>Anomopoda</taxon>
        <taxon>Daphniidae</taxon>
        <taxon>Daphnia</taxon>
    </lineage>
</organism>
<sequence>MKELRTCVTGKDIERALHSGSLDCKSALKHFPISDCWCWGSTNRSRVRYGKSAAIDTRSSLDLLKCLHQHRFSISSKTTGAPPTYILAPKRKRKTKTKNRKKTPIFIFCYMRANARDSDASRPRREKRGPTRGTVKRYLQQEKALELTADFMVNWIRFETSVDSSQNIKVTHILPVPSRRPPLYPPFLSFQKMYINEDKILKKDKKLRLSLAQKFKRWEKKKRRKRRRMEAPFILVNDDTRET</sequence>
<evidence type="ECO:0000313" key="2">
    <source>
        <dbReference type="Proteomes" id="UP000000305"/>
    </source>
</evidence>
<reference evidence="1 2" key="1">
    <citation type="journal article" date="2011" name="Science">
        <title>The ecoresponsive genome of Daphnia pulex.</title>
        <authorList>
            <person name="Colbourne J.K."/>
            <person name="Pfrender M.E."/>
            <person name="Gilbert D."/>
            <person name="Thomas W.K."/>
            <person name="Tucker A."/>
            <person name="Oakley T.H."/>
            <person name="Tokishita S."/>
            <person name="Aerts A."/>
            <person name="Arnold G.J."/>
            <person name="Basu M.K."/>
            <person name="Bauer D.J."/>
            <person name="Caceres C.E."/>
            <person name="Carmel L."/>
            <person name="Casola C."/>
            <person name="Choi J.H."/>
            <person name="Detter J.C."/>
            <person name="Dong Q."/>
            <person name="Dusheyko S."/>
            <person name="Eads B.D."/>
            <person name="Frohlich T."/>
            <person name="Geiler-Samerotte K.A."/>
            <person name="Gerlach D."/>
            <person name="Hatcher P."/>
            <person name="Jogdeo S."/>
            <person name="Krijgsveld J."/>
            <person name="Kriventseva E.V."/>
            <person name="Kultz D."/>
            <person name="Laforsch C."/>
            <person name="Lindquist E."/>
            <person name="Lopez J."/>
            <person name="Manak J.R."/>
            <person name="Muller J."/>
            <person name="Pangilinan J."/>
            <person name="Patwardhan R.P."/>
            <person name="Pitluck S."/>
            <person name="Pritham E.J."/>
            <person name="Rechtsteiner A."/>
            <person name="Rho M."/>
            <person name="Rogozin I.B."/>
            <person name="Sakarya O."/>
            <person name="Salamov A."/>
            <person name="Schaack S."/>
            <person name="Shapiro H."/>
            <person name="Shiga Y."/>
            <person name="Skalitzky C."/>
            <person name="Smith Z."/>
            <person name="Souvorov A."/>
            <person name="Sung W."/>
            <person name="Tang Z."/>
            <person name="Tsuchiya D."/>
            <person name="Tu H."/>
            <person name="Vos H."/>
            <person name="Wang M."/>
            <person name="Wolf Y.I."/>
            <person name="Yamagata H."/>
            <person name="Yamada T."/>
            <person name="Ye Y."/>
            <person name="Shaw J.R."/>
            <person name="Andrews J."/>
            <person name="Crease T.J."/>
            <person name="Tang H."/>
            <person name="Lucas S.M."/>
            <person name="Robertson H.M."/>
            <person name="Bork P."/>
            <person name="Koonin E.V."/>
            <person name="Zdobnov E.M."/>
            <person name="Grigoriev I.V."/>
            <person name="Lynch M."/>
            <person name="Boore J.L."/>
        </authorList>
    </citation>
    <scope>NUCLEOTIDE SEQUENCE [LARGE SCALE GENOMIC DNA]</scope>
</reference>
<dbReference type="KEGG" id="dpx:DAPPUDRAFT_100542"/>
<dbReference type="HOGENOM" id="CLU_1143536_0_0_1"/>
<dbReference type="EMBL" id="GL732537">
    <property type="protein sequence ID" value="EFX83506.1"/>
    <property type="molecule type" value="Genomic_DNA"/>
</dbReference>
<gene>
    <name evidence="1" type="ORF">DAPPUDRAFT_100542</name>
</gene>
<dbReference type="Proteomes" id="UP000000305">
    <property type="component" value="Unassembled WGS sequence"/>
</dbReference>
<protein>
    <submittedName>
        <fullName evidence="1">Uncharacterized protein</fullName>
    </submittedName>
</protein>
<keyword evidence="2" id="KW-1185">Reference proteome</keyword>
<accession>E9GAN9</accession>
<dbReference type="InParanoid" id="E9GAN9"/>
<evidence type="ECO:0000313" key="1">
    <source>
        <dbReference type="EMBL" id="EFX83506.1"/>
    </source>
</evidence>
<dbReference type="AlphaFoldDB" id="E9GAN9"/>
<name>E9GAN9_DAPPU</name>
<proteinExistence type="predicted"/>